<gene>
    <name evidence="2" type="ORF">ATJ78_1842</name>
</gene>
<dbReference type="PANTHER" id="PTHR35446:SF2">
    <property type="entry name" value="CARBOXYMUCONOLACTONE DECARBOXYLASE-LIKE DOMAIN-CONTAINING PROTEIN"/>
    <property type="match status" value="1"/>
</dbReference>
<proteinExistence type="predicted"/>
<accession>A0A2A9DY84</accession>
<organism evidence="2 3">
    <name type="scientific">Paramicrobacterium agarici</name>
    <dbReference type="NCBI Taxonomy" id="630514"/>
    <lineage>
        <taxon>Bacteria</taxon>
        <taxon>Bacillati</taxon>
        <taxon>Actinomycetota</taxon>
        <taxon>Actinomycetes</taxon>
        <taxon>Micrococcales</taxon>
        <taxon>Microbacteriaceae</taxon>
        <taxon>Paramicrobacterium</taxon>
    </lineage>
</organism>
<dbReference type="InterPro" id="IPR029032">
    <property type="entry name" value="AhpD-like"/>
</dbReference>
<dbReference type="RefSeq" id="WP_098407309.1">
    <property type="nucleotide sequence ID" value="NZ_PDJE01000001.1"/>
</dbReference>
<dbReference type="Proteomes" id="UP000221369">
    <property type="component" value="Unassembled WGS sequence"/>
</dbReference>
<comment type="caution">
    <text evidence="2">The sequence shown here is derived from an EMBL/GenBank/DDBJ whole genome shotgun (WGS) entry which is preliminary data.</text>
</comment>
<dbReference type="PANTHER" id="PTHR35446">
    <property type="entry name" value="SI:CH211-175M2.5"/>
    <property type="match status" value="1"/>
</dbReference>
<keyword evidence="3" id="KW-1185">Reference proteome</keyword>
<dbReference type="EMBL" id="PDJE01000001">
    <property type="protein sequence ID" value="PFG30900.1"/>
    <property type="molecule type" value="Genomic_DNA"/>
</dbReference>
<dbReference type="GO" id="GO:0051920">
    <property type="term" value="F:peroxiredoxin activity"/>
    <property type="evidence" value="ECO:0007669"/>
    <property type="project" value="InterPro"/>
</dbReference>
<dbReference type="InterPro" id="IPR003779">
    <property type="entry name" value="CMD-like"/>
</dbReference>
<dbReference type="SUPFAM" id="SSF69118">
    <property type="entry name" value="AhpD-like"/>
    <property type="match status" value="1"/>
</dbReference>
<protein>
    <submittedName>
        <fullName evidence="2">AhpD family alkylhydroperoxidase</fullName>
    </submittedName>
</protein>
<dbReference type="AlphaFoldDB" id="A0A2A9DY84"/>
<evidence type="ECO:0000313" key="2">
    <source>
        <dbReference type="EMBL" id="PFG30900.1"/>
    </source>
</evidence>
<evidence type="ECO:0000313" key="3">
    <source>
        <dbReference type="Proteomes" id="UP000221369"/>
    </source>
</evidence>
<dbReference type="NCBIfam" id="TIGR00778">
    <property type="entry name" value="ahpD_dom"/>
    <property type="match status" value="1"/>
</dbReference>
<reference evidence="2 3" key="1">
    <citation type="submission" date="2017-10" db="EMBL/GenBank/DDBJ databases">
        <title>Sequencing the genomes of 1000 actinobacteria strains.</title>
        <authorList>
            <person name="Klenk H.-P."/>
        </authorList>
    </citation>
    <scope>NUCLEOTIDE SEQUENCE [LARGE SCALE GENOMIC DNA]</scope>
    <source>
        <strain evidence="2 3">DSM 21798</strain>
    </source>
</reference>
<keyword evidence="2" id="KW-0560">Oxidoreductase</keyword>
<feature type="domain" description="Carboxymuconolactone decarboxylase-like" evidence="1">
    <location>
        <begin position="25"/>
        <end position="99"/>
    </location>
</feature>
<evidence type="ECO:0000259" key="1">
    <source>
        <dbReference type="Pfam" id="PF02627"/>
    </source>
</evidence>
<dbReference type="Gene3D" id="1.20.1290.10">
    <property type="entry name" value="AhpD-like"/>
    <property type="match status" value="1"/>
</dbReference>
<keyword evidence="2" id="KW-0575">Peroxidase</keyword>
<dbReference type="Pfam" id="PF02627">
    <property type="entry name" value="CMD"/>
    <property type="match status" value="1"/>
</dbReference>
<name>A0A2A9DY84_9MICO</name>
<dbReference type="InterPro" id="IPR004675">
    <property type="entry name" value="AhpD_core"/>
</dbReference>
<sequence length="153" mass="16965">MAPSSRIHPSRTHRDAYTALRNLSTTVAGIAKDVDLDPILVELVQMRASQINGCAYCLDVHSRSLEKLGESAQRLAVLAAWREADLFSPRECAALRLTEAVTLIHADQLPDDVYREATELFSAEQYAALLWVIVSINSFNRVAIAGRYEIGPR</sequence>